<accession>A9NZ30</accession>
<reference evidence="1" key="1">
    <citation type="journal article" date="2008" name="BMC Genomics">
        <title>A conifer genomics resource of 200,000 spruce (Picea spp.) ESTs and 6,464 high-quality, sequence-finished full-length cDNAs for Sitka spruce (Picea sitchensis).</title>
        <authorList>
            <person name="Ralph S.G."/>
            <person name="Chun H.J."/>
            <person name="Kolosova N."/>
            <person name="Cooper D."/>
            <person name="Oddy C."/>
            <person name="Ritland C.E."/>
            <person name="Kirkpatrick R."/>
            <person name="Moore R."/>
            <person name="Barber S."/>
            <person name="Holt R.A."/>
            <person name="Jones S.J."/>
            <person name="Marra M.A."/>
            <person name="Douglas C.J."/>
            <person name="Ritland K."/>
            <person name="Bohlmann J."/>
        </authorList>
    </citation>
    <scope>NUCLEOTIDE SEQUENCE</scope>
    <source>
        <tissue evidence="1">Green portion of the leader tissue</tissue>
    </source>
</reference>
<dbReference type="OMA" id="ADDQLCG"/>
<evidence type="ECO:0000313" key="1">
    <source>
        <dbReference type="EMBL" id="ABK25891.1"/>
    </source>
</evidence>
<name>A9NZ30_PICSI</name>
<dbReference type="AlphaFoldDB" id="A9NZ30"/>
<dbReference type="PANTHER" id="PTHR21087:SF23">
    <property type="entry name" value="INACTIVE SHIKIMATE KINASE LIKE 2, CHLOROPLASTIC-RELATED"/>
    <property type="match status" value="1"/>
</dbReference>
<dbReference type="GO" id="GO:0005829">
    <property type="term" value="C:cytosol"/>
    <property type="evidence" value="ECO:0007669"/>
    <property type="project" value="TreeGrafter"/>
</dbReference>
<organism evidence="1">
    <name type="scientific">Picea sitchensis</name>
    <name type="common">Sitka spruce</name>
    <name type="synonym">Pinus sitchensis</name>
    <dbReference type="NCBI Taxonomy" id="3332"/>
    <lineage>
        <taxon>Eukaryota</taxon>
        <taxon>Viridiplantae</taxon>
        <taxon>Streptophyta</taxon>
        <taxon>Embryophyta</taxon>
        <taxon>Tracheophyta</taxon>
        <taxon>Spermatophyta</taxon>
        <taxon>Pinopsida</taxon>
        <taxon>Pinidae</taxon>
        <taxon>Conifers I</taxon>
        <taxon>Pinales</taxon>
        <taxon>Pinaceae</taxon>
        <taxon>Picea</taxon>
    </lineage>
</organism>
<dbReference type="PANTHER" id="PTHR21087">
    <property type="entry name" value="SHIKIMATE KINASE"/>
    <property type="match status" value="1"/>
</dbReference>
<proteinExistence type="evidence at transcript level"/>
<protein>
    <submittedName>
        <fullName evidence="1">Uncharacterized protein</fullName>
    </submittedName>
</protein>
<dbReference type="EMBL" id="EF086633">
    <property type="protein sequence ID" value="ABK25891.1"/>
    <property type="molecule type" value="mRNA"/>
</dbReference>
<sequence>MLESINTNVRVVVATLGGTLGAATRPENWKNLHAGLTVWLSQSEAKDEASAEEEARMAKQSENQAYAMADVIVKLGGWDSDAARPAAEGCLRALKCLLESDKELPGKKSLYIRMGCRGDWPNLLPPGWNPSEKDAQVATA</sequence>